<accession>A0ABU1JGZ8</accession>
<keyword evidence="3" id="KW-1185">Reference proteome</keyword>
<dbReference type="Proteomes" id="UP001185069">
    <property type="component" value="Unassembled WGS sequence"/>
</dbReference>
<comment type="caution">
    <text evidence="2">The sequence shown here is derived from an EMBL/GenBank/DDBJ whole genome shotgun (WGS) entry which is preliminary data.</text>
</comment>
<keyword evidence="1" id="KW-0732">Signal</keyword>
<protein>
    <submittedName>
        <fullName evidence="2">Uncharacterized protein</fullName>
    </submittedName>
</protein>
<evidence type="ECO:0000256" key="1">
    <source>
        <dbReference type="SAM" id="SignalP"/>
    </source>
</evidence>
<name>A0ABU1JGZ8_9MICC</name>
<gene>
    <name evidence="2" type="ORF">JOE69_002889</name>
</gene>
<organism evidence="2 3">
    <name type="scientific">Arthrobacter russicus</name>
    <dbReference type="NCBI Taxonomy" id="172040"/>
    <lineage>
        <taxon>Bacteria</taxon>
        <taxon>Bacillati</taxon>
        <taxon>Actinomycetota</taxon>
        <taxon>Actinomycetes</taxon>
        <taxon>Micrococcales</taxon>
        <taxon>Micrococcaceae</taxon>
        <taxon>Arthrobacter</taxon>
    </lineage>
</organism>
<evidence type="ECO:0000313" key="2">
    <source>
        <dbReference type="EMBL" id="MDR6270651.1"/>
    </source>
</evidence>
<sequence>MDWLITALAAIAATASAVAAWTSALTSRRAAKASQAALTALVEVGVEEAETGWLKGVLNNNGPAVAAGVTFIPINEFENHGAMFFPVLQVGQSVRFEVASPFGQVSSVHLIWTDGRGELEKRIFDRDSTDWPPKNLRTLYVEELAREELNGQKPKRRPL</sequence>
<proteinExistence type="predicted"/>
<dbReference type="EMBL" id="JAVDQF010000001">
    <property type="protein sequence ID" value="MDR6270651.1"/>
    <property type="molecule type" value="Genomic_DNA"/>
</dbReference>
<dbReference type="RefSeq" id="WP_309799854.1">
    <property type="nucleotide sequence ID" value="NZ_BAAAHY010000004.1"/>
</dbReference>
<evidence type="ECO:0000313" key="3">
    <source>
        <dbReference type="Proteomes" id="UP001185069"/>
    </source>
</evidence>
<feature type="signal peptide" evidence="1">
    <location>
        <begin position="1"/>
        <end position="19"/>
    </location>
</feature>
<reference evidence="2 3" key="1">
    <citation type="submission" date="2023-07" db="EMBL/GenBank/DDBJ databases">
        <title>Sequencing the genomes of 1000 actinobacteria strains.</title>
        <authorList>
            <person name="Klenk H.-P."/>
        </authorList>
    </citation>
    <scope>NUCLEOTIDE SEQUENCE [LARGE SCALE GENOMIC DNA]</scope>
    <source>
        <strain evidence="2 3">DSM 14555</strain>
    </source>
</reference>
<feature type="chain" id="PRO_5046903982" evidence="1">
    <location>
        <begin position="20"/>
        <end position="159"/>
    </location>
</feature>